<keyword evidence="7" id="KW-0456">Lyase</keyword>
<proteinExistence type="predicted"/>
<dbReference type="GO" id="GO:0046872">
    <property type="term" value="F:metal ion binding"/>
    <property type="evidence" value="ECO:0007669"/>
    <property type="project" value="UniProtKB-KW"/>
</dbReference>
<dbReference type="InterPro" id="IPR028924">
    <property type="entry name" value="Perm-CXXC"/>
</dbReference>
<evidence type="ECO:0000256" key="3">
    <source>
        <dbReference type="ARBA" id="ARBA00023004"/>
    </source>
</evidence>
<dbReference type="GO" id="GO:0035514">
    <property type="term" value="F:DNA demethylase activity"/>
    <property type="evidence" value="ECO:0007669"/>
    <property type="project" value="InterPro"/>
</dbReference>
<name>A0A2I0AIK7_9ASPA</name>
<keyword evidence="2" id="KW-0479">Metal-binding</keyword>
<dbReference type="Gene3D" id="1.10.1670.10">
    <property type="entry name" value="Helix-hairpin-Helix base-excision DNA repair enzymes (C-terminal)"/>
    <property type="match status" value="1"/>
</dbReference>
<dbReference type="SMART" id="SM00525">
    <property type="entry name" value="FES"/>
    <property type="match status" value="1"/>
</dbReference>
<dbReference type="SUPFAM" id="SSF48150">
    <property type="entry name" value="DNA-glycosylase"/>
    <property type="match status" value="1"/>
</dbReference>
<keyword evidence="8" id="KW-1185">Reference proteome</keyword>
<feature type="compositionally biased region" description="Basic residues" evidence="5">
    <location>
        <begin position="141"/>
        <end position="152"/>
    </location>
</feature>
<sequence>MFWVLYQTKALALPSFLCVHEATPNIMVTALNPIYIADWEEDESPACLVPNFNSSSTIISAPSVGAPEPNSVLGGQLQSDAPDLVKIFTGGDVPGVVEASSKASSCRNLDGKILQNSSGNNLENSVHFDGDKLVTELKKAQRKKEKRKKHRPKVVEIEKPEKKPPMETPKPPETPQQKPPARKKSKMIGRRKFAGKKKAPRCLDNGDEWGEAGDQVNQASGEVQSVPSSKVQISGDEAAAIPDADPQLTNSSFGINISIDELLQELAKLPVKPFMPLLLKEDLLMLNMYSSVDVLNYIVDNISIPCLLNYVFKKRRRKVQKKGEIKLRASNDHSGNKVLEDLVLVLQKFLPSFNLNYGMLKSAGRERKNVASRRTKARETIKGNYISTIANNNFQLVSYPYWRSVDTTVAGKGYRSQLRDDLKTTFAAKTVTMKGQVARNLDQFDLTANECSSNFTELVLEHVIQTFRLMDINKDKVDCPAQVQNALVPFLGDGMIVPFSGSNAIVPYEQSLDRIKQRSWRGEVQLDSETIRVWKLLQANGCEDGIDGMVPDMVKWWENERQVFYGRAKSFIARMNLILGDRQFSPWKGSIVDSVVGVFLTQNVSDHLSSSAFMSLAARFPLPTRGDKDRVSESKLLEQDGVFNDATASSLGKIHCQESIEISRDMLVEEKDLANVTCHCQNSTSSFGMEKSENIMEIDVDGYVVKDAPNILKSSFVNAHSERIDASSTLHESTTFSNSNSGHHNMFDVGQEAASNYSNGNKISFEEEKNTCKAKKAKVDVEEEIDWEGIRRRVYQNGSTKERSCDTMDSVDWEAVRKADTTVISDAIRERGMNIMLAQRIKDFLDRLVRDHGSIDLEWLRNISPDEAKKYLLSIRGLGLKSVECIRLLAIQNVAFPVDVNVARVGVRLGWVPLKPLPDSLQLHLLEQYELHYHMITFGKVFCTKSRPNCKVCPMRGECKHFNSAKLALPAPEDKNSEPSSSFDAPVSKCGPVHQTPLLPYATMELSAEELFHDNCFPIITEPPSPPNEPVLETDIEDAFIEDLDEIPTIKLDIGKFAENLQNIMSENVMEISDNEMSKALVKLTAEAASVPVPDMCGFISPFRYELPNSHPLLKEMDLRESDDPSPYLLAIWFPGETAQSTEQPQSCCKSQELGQLCRMETCFACNNVRELNAQTVRGTLLVTKTLA</sequence>
<dbReference type="CDD" id="cd00056">
    <property type="entry name" value="ENDO3c"/>
    <property type="match status" value="1"/>
</dbReference>
<dbReference type="SMART" id="SM00478">
    <property type="entry name" value="ENDO3c"/>
    <property type="match status" value="1"/>
</dbReference>
<protein>
    <submittedName>
        <fullName evidence="7">Transcriptional activator DEMETER</fullName>
        <ecNumber evidence="7">4.2.99.18</ecNumber>
    </submittedName>
</protein>
<dbReference type="Pfam" id="PF15629">
    <property type="entry name" value="Perm-CXXC"/>
    <property type="match status" value="1"/>
</dbReference>
<dbReference type="InterPro" id="IPR044811">
    <property type="entry name" value="DME/ROS1"/>
</dbReference>
<evidence type="ECO:0000313" key="7">
    <source>
        <dbReference type="EMBL" id="PKA55371.1"/>
    </source>
</evidence>
<dbReference type="EMBL" id="KZ451980">
    <property type="protein sequence ID" value="PKA55371.1"/>
    <property type="molecule type" value="Genomic_DNA"/>
</dbReference>
<dbReference type="GO" id="GO:0051539">
    <property type="term" value="F:4 iron, 4 sulfur cluster binding"/>
    <property type="evidence" value="ECO:0007669"/>
    <property type="project" value="InterPro"/>
</dbReference>
<reference evidence="7 8" key="1">
    <citation type="journal article" date="2017" name="Nature">
        <title>The Apostasia genome and the evolution of orchids.</title>
        <authorList>
            <person name="Zhang G.Q."/>
            <person name="Liu K.W."/>
            <person name="Li Z."/>
            <person name="Lohaus R."/>
            <person name="Hsiao Y.Y."/>
            <person name="Niu S.C."/>
            <person name="Wang J.Y."/>
            <person name="Lin Y.C."/>
            <person name="Xu Q."/>
            <person name="Chen L.J."/>
            <person name="Yoshida K."/>
            <person name="Fujiwara S."/>
            <person name="Wang Z.W."/>
            <person name="Zhang Y.Q."/>
            <person name="Mitsuda N."/>
            <person name="Wang M."/>
            <person name="Liu G.H."/>
            <person name="Pecoraro L."/>
            <person name="Huang H.X."/>
            <person name="Xiao X.J."/>
            <person name="Lin M."/>
            <person name="Wu X.Y."/>
            <person name="Wu W.L."/>
            <person name="Chen Y.Y."/>
            <person name="Chang S.B."/>
            <person name="Sakamoto S."/>
            <person name="Ohme-Takagi M."/>
            <person name="Yagi M."/>
            <person name="Zeng S.J."/>
            <person name="Shen C.Y."/>
            <person name="Yeh C.M."/>
            <person name="Luo Y.B."/>
            <person name="Tsai W.C."/>
            <person name="Van de Peer Y."/>
            <person name="Liu Z.J."/>
        </authorList>
    </citation>
    <scope>NUCLEOTIDE SEQUENCE [LARGE SCALE GENOMIC DNA]</scope>
    <source>
        <strain evidence="8">cv. Shenzhen</strain>
        <tissue evidence="7">Stem</tissue>
    </source>
</reference>
<dbReference type="GO" id="GO:0141166">
    <property type="term" value="P:chromosomal 5-methylcytosine DNA demethylation pathway"/>
    <property type="evidence" value="ECO:0007669"/>
    <property type="project" value="InterPro"/>
</dbReference>
<comment type="cofactor">
    <cofactor evidence="1">
        <name>[4Fe-4S] cluster</name>
        <dbReference type="ChEBI" id="CHEBI:49883"/>
    </cofactor>
</comment>
<dbReference type="InterPro" id="IPR003651">
    <property type="entry name" value="Endonuclease3_FeS-loop_motif"/>
</dbReference>
<feature type="region of interest" description="Disordered" evidence="5">
    <location>
        <begin position="141"/>
        <end position="213"/>
    </location>
</feature>
<dbReference type="EC" id="4.2.99.18" evidence="7"/>
<feature type="domain" description="HhH-GPD" evidence="6">
    <location>
        <begin position="799"/>
        <end position="941"/>
    </location>
</feature>
<dbReference type="InterPro" id="IPR003265">
    <property type="entry name" value="HhH-GPD_domain"/>
</dbReference>
<feature type="compositionally biased region" description="Basic residues" evidence="5">
    <location>
        <begin position="180"/>
        <end position="200"/>
    </location>
</feature>
<keyword evidence="4" id="KW-0411">Iron-sulfur</keyword>
<dbReference type="OrthoDB" id="5607at2759"/>
<dbReference type="InterPro" id="IPR023170">
    <property type="entry name" value="HhH_base_excis_C"/>
</dbReference>
<organism evidence="7 8">
    <name type="scientific">Apostasia shenzhenica</name>
    <dbReference type="NCBI Taxonomy" id="1088818"/>
    <lineage>
        <taxon>Eukaryota</taxon>
        <taxon>Viridiplantae</taxon>
        <taxon>Streptophyta</taxon>
        <taxon>Embryophyta</taxon>
        <taxon>Tracheophyta</taxon>
        <taxon>Spermatophyta</taxon>
        <taxon>Magnoliopsida</taxon>
        <taxon>Liliopsida</taxon>
        <taxon>Asparagales</taxon>
        <taxon>Orchidaceae</taxon>
        <taxon>Apostasioideae</taxon>
        <taxon>Apostasia</taxon>
    </lineage>
</organism>
<evidence type="ECO:0000256" key="1">
    <source>
        <dbReference type="ARBA" id="ARBA00001966"/>
    </source>
</evidence>
<evidence type="ECO:0000256" key="4">
    <source>
        <dbReference type="ARBA" id="ARBA00023014"/>
    </source>
</evidence>
<feature type="compositionally biased region" description="Pro residues" evidence="5">
    <location>
        <begin position="166"/>
        <end position="178"/>
    </location>
</feature>
<accession>A0A2I0AIK7</accession>
<evidence type="ECO:0000256" key="2">
    <source>
        <dbReference type="ARBA" id="ARBA00022723"/>
    </source>
</evidence>
<dbReference type="PANTHER" id="PTHR46213">
    <property type="entry name" value="TRANSCRIPTIONAL ACTIVATOR DEMETER"/>
    <property type="match status" value="1"/>
</dbReference>
<dbReference type="GO" id="GO:0019104">
    <property type="term" value="F:DNA N-glycosylase activity"/>
    <property type="evidence" value="ECO:0007669"/>
    <property type="project" value="InterPro"/>
</dbReference>
<dbReference type="InterPro" id="IPR011257">
    <property type="entry name" value="DNA_glycosylase"/>
</dbReference>
<dbReference type="GO" id="GO:0140078">
    <property type="term" value="F:class I DNA-(apurinic or apyrimidinic site) endonuclease activity"/>
    <property type="evidence" value="ECO:0007669"/>
    <property type="project" value="UniProtKB-EC"/>
</dbReference>
<dbReference type="AlphaFoldDB" id="A0A2I0AIK7"/>
<feature type="compositionally biased region" description="Basic and acidic residues" evidence="5">
    <location>
        <begin position="153"/>
        <end position="165"/>
    </location>
</feature>
<dbReference type="PANTHER" id="PTHR46213:SF13">
    <property type="entry name" value="DEMETER-LIKE PROTEIN 2-RELATED"/>
    <property type="match status" value="1"/>
</dbReference>
<keyword evidence="3" id="KW-0408">Iron</keyword>
<gene>
    <name evidence="7" type="primary">DME</name>
    <name evidence="7" type="ORF">AXF42_Ash004010</name>
</gene>
<dbReference type="Proteomes" id="UP000236161">
    <property type="component" value="Unassembled WGS sequence"/>
</dbReference>
<evidence type="ECO:0000313" key="8">
    <source>
        <dbReference type="Proteomes" id="UP000236161"/>
    </source>
</evidence>
<dbReference type="GO" id="GO:0006284">
    <property type="term" value="P:base-excision repair"/>
    <property type="evidence" value="ECO:0007669"/>
    <property type="project" value="InterPro"/>
</dbReference>
<evidence type="ECO:0000256" key="5">
    <source>
        <dbReference type="SAM" id="MobiDB-lite"/>
    </source>
</evidence>
<evidence type="ECO:0000259" key="6">
    <source>
        <dbReference type="SMART" id="SM00478"/>
    </source>
</evidence>